<comment type="subcellular location">
    <subcellularLocation>
        <location evidence="1 9">Cell inner membrane</location>
        <topology evidence="1 9">Multi-pass membrane protein</topology>
    </subcellularLocation>
</comment>
<dbReference type="PANTHER" id="PTHR35011:SF10">
    <property type="entry name" value="TRAP TRANSPORTER SMALL PERMEASE PROTEIN"/>
    <property type="match status" value="1"/>
</dbReference>
<name>A0ABU4AM16_9HYPH</name>
<sequence>MSIFSATISRINRAMATVSGGAFLLISLVITYDVIVRSLGGRALGYADLLSSLAMVLGATAALGYALQVDAHVKVEILTHLMGSQLKRAMTVFSLGLLFLFSVTLTWQAWVLALDSWRMGSFMPQTIFSIKLAVPQLVAAFGYTMFSLQALVATLDFVVSRDPVSEREAA</sequence>
<dbReference type="EMBL" id="JAWLIP010000006">
    <property type="protein sequence ID" value="MDV6227285.1"/>
    <property type="molecule type" value="Genomic_DNA"/>
</dbReference>
<gene>
    <name evidence="11" type="ORF">R2G56_13385</name>
</gene>
<keyword evidence="7 9" id="KW-0472">Membrane</keyword>
<dbReference type="RefSeq" id="WP_317561591.1">
    <property type="nucleotide sequence ID" value="NZ_JAWLIP010000006.1"/>
</dbReference>
<organism evidence="11 12">
    <name type="scientific">Nitratireductor aquimarinus</name>
    <dbReference type="NCBI Taxonomy" id="889300"/>
    <lineage>
        <taxon>Bacteria</taxon>
        <taxon>Pseudomonadati</taxon>
        <taxon>Pseudomonadota</taxon>
        <taxon>Alphaproteobacteria</taxon>
        <taxon>Hyphomicrobiales</taxon>
        <taxon>Phyllobacteriaceae</taxon>
        <taxon>Nitratireductor</taxon>
    </lineage>
</organism>
<evidence type="ECO:0000256" key="4">
    <source>
        <dbReference type="ARBA" id="ARBA00022519"/>
    </source>
</evidence>
<evidence type="ECO:0000256" key="3">
    <source>
        <dbReference type="ARBA" id="ARBA00022475"/>
    </source>
</evidence>
<protein>
    <recommendedName>
        <fullName evidence="9">TRAP transporter small permease protein</fullName>
    </recommendedName>
</protein>
<evidence type="ECO:0000256" key="5">
    <source>
        <dbReference type="ARBA" id="ARBA00022692"/>
    </source>
</evidence>
<dbReference type="InterPro" id="IPR055348">
    <property type="entry name" value="DctQ"/>
</dbReference>
<evidence type="ECO:0000256" key="9">
    <source>
        <dbReference type="RuleBase" id="RU369079"/>
    </source>
</evidence>
<evidence type="ECO:0000256" key="2">
    <source>
        <dbReference type="ARBA" id="ARBA00022448"/>
    </source>
</evidence>
<dbReference type="PANTHER" id="PTHR35011">
    <property type="entry name" value="2,3-DIKETO-L-GULONATE TRAP TRANSPORTER SMALL PERMEASE PROTEIN YIAM"/>
    <property type="match status" value="1"/>
</dbReference>
<evidence type="ECO:0000256" key="8">
    <source>
        <dbReference type="ARBA" id="ARBA00038436"/>
    </source>
</evidence>
<comment type="similarity">
    <text evidence="8 9">Belongs to the TRAP transporter small permease family.</text>
</comment>
<proteinExistence type="inferred from homology"/>
<comment type="caution">
    <text evidence="11">The sequence shown here is derived from an EMBL/GenBank/DDBJ whole genome shotgun (WGS) entry which is preliminary data.</text>
</comment>
<keyword evidence="2 9" id="KW-0813">Transport</keyword>
<keyword evidence="4 9" id="KW-0997">Cell inner membrane</keyword>
<evidence type="ECO:0000256" key="7">
    <source>
        <dbReference type="ARBA" id="ARBA00023136"/>
    </source>
</evidence>
<accession>A0ABU4AM16</accession>
<evidence type="ECO:0000256" key="1">
    <source>
        <dbReference type="ARBA" id="ARBA00004429"/>
    </source>
</evidence>
<evidence type="ECO:0000259" key="10">
    <source>
        <dbReference type="Pfam" id="PF04290"/>
    </source>
</evidence>
<evidence type="ECO:0000256" key="6">
    <source>
        <dbReference type="ARBA" id="ARBA00022989"/>
    </source>
</evidence>
<comment type="subunit">
    <text evidence="9">The complex comprises the extracytoplasmic solute receptor protein and the two transmembrane proteins.</text>
</comment>
<keyword evidence="6 9" id="KW-1133">Transmembrane helix</keyword>
<feature type="transmembrane region" description="Helical" evidence="9">
    <location>
        <begin position="44"/>
        <end position="68"/>
    </location>
</feature>
<keyword evidence="5 9" id="KW-0812">Transmembrane</keyword>
<evidence type="ECO:0000313" key="12">
    <source>
        <dbReference type="Proteomes" id="UP001185659"/>
    </source>
</evidence>
<dbReference type="Proteomes" id="UP001185659">
    <property type="component" value="Unassembled WGS sequence"/>
</dbReference>
<feature type="domain" description="Tripartite ATP-independent periplasmic transporters DctQ component" evidence="10">
    <location>
        <begin position="27"/>
        <end position="155"/>
    </location>
</feature>
<keyword evidence="3" id="KW-1003">Cell membrane</keyword>
<feature type="transmembrane region" description="Helical" evidence="9">
    <location>
        <begin position="133"/>
        <end position="159"/>
    </location>
</feature>
<dbReference type="InterPro" id="IPR007387">
    <property type="entry name" value="TRAP_DctQ"/>
</dbReference>
<comment type="function">
    <text evidence="9">Part of the tripartite ATP-independent periplasmic (TRAP) transport system.</text>
</comment>
<keyword evidence="12" id="KW-1185">Reference proteome</keyword>
<dbReference type="Pfam" id="PF04290">
    <property type="entry name" value="DctQ"/>
    <property type="match status" value="1"/>
</dbReference>
<feature type="transmembrane region" description="Helical" evidence="9">
    <location>
        <begin position="12"/>
        <end position="32"/>
    </location>
</feature>
<evidence type="ECO:0000313" key="11">
    <source>
        <dbReference type="EMBL" id="MDV6227285.1"/>
    </source>
</evidence>
<feature type="transmembrane region" description="Helical" evidence="9">
    <location>
        <begin position="89"/>
        <end position="113"/>
    </location>
</feature>
<reference evidence="11 12" key="1">
    <citation type="submission" date="2023-10" db="EMBL/GenBank/DDBJ databases">
        <authorList>
            <person name="Venkata Ramana C."/>
            <person name="Sasikala C."/>
            <person name="Dhurka M."/>
        </authorList>
    </citation>
    <scope>NUCLEOTIDE SEQUENCE [LARGE SCALE GENOMIC DNA]</scope>
    <source>
        <strain evidence="11 12">KCTC 32151</strain>
    </source>
</reference>